<dbReference type="SUPFAM" id="SSF48452">
    <property type="entry name" value="TPR-like"/>
    <property type="match status" value="1"/>
</dbReference>
<dbReference type="RefSeq" id="WP_160736328.1">
    <property type="nucleotide sequence ID" value="NZ_WTYT01000003.1"/>
</dbReference>
<feature type="signal peptide" evidence="1">
    <location>
        <begin position="1"/>
        <end position="29"/>
    </location>
</feature>
<accession>A0A6I4T4U7</accession>
<evidence type="ECO:0008006" key="4">
    <source>
        <dbReference type="Google" id="ProtNLM"/>
    </source>
</evidence>
<reference evidence="2 3" key="1">
    <citation type="submission" date="2019-12" db="EMBL/GenBank/DDBJ databases">
        <title>Genomic-based taxomic classification of the family Erythrobacteraceae.</title>
        <authorList>
            <person name="Xu L."/>
        </authorList>
    </citation>
    <scope>NUCLEOTIDE SEQUENCE [LARGE SCALE GENOMIC DNA]</scope>
    <source>
        <strain evidence="2 3">LMG 29518</strain>
    </source>
</reference>
<protein>
    <recommendedName>
        <fullName evidence="4">DUF1570 domain-containing protein</fullName>
    </recommendedName>
</protein>
<organism evidence="2 3">
    <name type="scientific">Altericroceibacterium endophyticum</name>
    <dbReference type="NCBI Taxonomy" id="1808508"/>
    <lineage>
        <taxon>Bacteria</taxon>
        <taxon>Pseudomonadati</taxon>
        <taxon>Pseudomonadota</taxon>
        <taxon>Alphaproteobacteria</taxon>
        <taxon>Sphingomonadales</taxon>
        <taxon>Erythrobacteraceae</taxon>
        <taxon>Altericroceibacterium</taxon>
    </lineage>
</organism>
<keyword evidence="1" id="KW-0732">Signal</keyword>
<dbReference type="Gene3D" id="1.25.40.10">
    <property type="entry name" value="Tetratricopeptide repeat domain"/>
    <property type="match status" value="1"/>
</dbReference>
<evidence type="ECO:0000256" key="1">
    <source>
        <dbReference type="SAM" id="SignalP"/>
    </source>
</evidence>
<dbReference type="EMBL" id="WTYT01000003">
    <property type="protein sequence ID" value="MXO65916.1"/>
    <property type="molecule type" value="Genomic_DNA"/>
</dbReference>
<comment type="caution">
    <text evidence="2">The sequence shown here is derived from an EMBL/GenBank/DDBJ whole genome shotgun (WGS) entry which is preliminary data.</text>
</comment>
<dbReference type="Proteomes" id="UP000438476">
    <property type="component" value="Unassembled WGS sequence"/>
</dbReference>
<keyword evidence="3" id="KW-1185">Reference proteome</keyword>
<evidence type="ECO:0000313" key="2">
    <source>
        <dbReference type="EMBL" id="MXO65916.1"/>
    </source>
</evidence>
<evidence type="ECO:0000313" key="3">
    <source>
        <dbReference type="Proteomes" id="UP000438476"/>
    </source>
</evidence>
<proteinExistence type="predicted"/>
<dbReference type="AlphaFoldDB" id="A0A6I4T4U7"/>
<name>A0A6I4T4U7_9SPHN</name>
<dbReference type="InterPro" id="IPR011990">
    <property type="entry name" value="TPR-like_helical_dom_sf"/>
</dbReference>
<gene>
    <name evidence="2" type="ORF">GRI91_09130</name>
</gene>
<sequence length="515" mass="57341">MRRYFGFRIAGALCAMVLAVCGVGQPAQAKWREASSEHFVIYANESEGNLRRFAESLEHFHAALKFLLSTEPDTPSPSNRLTIYQVDNRRKVRKLYGGDNRYVSGFYLPRAEGSLAIVPHGIVSGRKISQSMAVLLHEYTHHFLTAASTAPPVEWLSEGAAEFWAAASFEPDGTINVGRAPMHRAYELLSLPKVPIEELLDSSLYEANRGRNYDSFYGRSWLLYHYLTFSKERSGQLREYMLRVAQGTASLEAGQEVFGDLEQLEDELSDYLMRRRILSFQLKPGTLKIGEITIRELREGEAAIMPTRIVSKRGVNEEIAQEAVADAREVAAEYPDDSAVLAELSEAELDSGHIDKALAAANKAIEQDGTNPEGYARKIYALFAKADEETDAAATYTEARKTIVALNRLENDHPVPLIYYYRLYVEQGEAPSEVAVQGIRRAVSLAPFDLGLRMTVGQLMLEKGLKDEARGYLAPVAYNPHGGEMAAAARQLIEYERYVPSAPVIEYTPPEGDDS</sequence>
<dbReference type="OrthoDB" id="5523615at2"/>
<feature type="chain" id="PRO_5026215740" description="DUF1570 domain-containing protein" evidence="1">
    <location>
        <begin position="30"/>
        <end position="515"/>
    </location>
</feature>